<dbReference type="InterPro" id="IPR054467">
    <property type="entry name" value="YkoP-like_dom"/>
</dbReference>
<dbReference type="CDD" id="cd10959">
    <property type="entry name" value="CE4_NodB_like_3"/>
    <property type="match status" value="1"/>
</dbReference>
<dbReference type="InterPro" id="IPR011330">
    <property type="entry name" value="Glyco_hydro/deAcase_b/a-brl"/>
</dbReference>
<dbReference type="GO" id="GO:0016810">
    <property type="term" value="F:hydrolase activity, acting on carbon-nitrogen (but not peptide) bonds"/>
    <property type="evidence" value="ECO:0007669"/>
    <property type="project" value="InterPro"/>
</dbReference>
<organism evidence="2 3">
    <name type="scientific">Collibacillus ludicampi</name>
    <dbReference type="NCBI Taxonomy" id="2771369"/>
    <lineage>
        <taxon>Bacteria</taxon>
        <taxon>Bacillati</taxon>
        <taxon>Bacillota</taxon>
        <taxon>Bacilli</taxon>
        <taxon>Bacillales</taxon>
        <taxon>Alicyclobacillaceae</taxon>
        <taxon>Collibacillus</taxon>
    </lineage>
</organism>
<dbReference type="PROSITE" id="PS51677">
    <property type="entry name" value="NODB"/>
    <property type="match status" value="1"/>
</dbReference>
<dbReference type="GO" id="GO:0005975">
    <property type="term" value="P:carbohydrate metabolic process"/>
    <property type="evidence" value="ECO:0007669"/>
    <property type="project" value="InterPro"/>
</dbReference>
<dbReference type="Proteomes" id="UP001057291">
    <property type="component" value="Unassembled WGS sequence"/>
</dbReference>
<dbReference type="AlphaFoldDB" id="A0AAV4LC22"/>
<feature type="domain" description="NodB homology" evidence="1">
    <location>
        <begin position="41"/>
        <end position="225"/>
    </location>
</feature>
<keyword evidence="3" id="KW-1185">Reference proteome</keyword>
<dbReference type="InterPro" id="IPR002509">
    <property type="entry name" value="NODB_dom"/>
</dbReference>
<gene>
    <name evidence="2" type="ORF">DNHGIG_08500</name>
</gene>
<dbReference type="Pfam" id="PF22790">
    <property type="entry name" value="YkoP"/>
    <property type="match status" value="1"/>
</dbReference>
<dbReference type="RefSeq" id="WP_282198515.1">
    <property type="nucleotide sequence ID" value="NZ_BOQE01000001.1"/>
</dbReference>
<protein>
    <submittedName>
        <fullName evidence="2">Polysaccharide deacetylase familiy protein</fullName>
    </submittedName>
</protein>
<dbReference type="Gene3D" id="3.20.20.370">
    <property type="entry name" value="Glycoside hydrolase/deacetylase"/>
    <property type="match status" value="1"/>
</dbReference>
<sequence length="430" mass="49832">MWMAILAVGLIMIYAAYTVVADLLFHYLHLGVIWRGSRFRREVALTFDDGPDPRYTEPLLELLQQYGARATFFLVGERALQYPELVRKIVAAGHEIGVHGMHHDHAWLLTPRQSWVEAEQATTVLEQIIGRKLNLFRPPWGTFNWSTYISGRRLGLKPVLWDVTARDWVPNQHPDTIKERLLKDVRNGSIVLCHDAGGAPDAPRNTLAALREVLPIWEKLGFKLIPVSELIGNQERNLDQTTETVQTPTKIRWSIRIWRVWEFFFDLLFRVRIINDTFRVSRVTWHGKALCWNGMTIAQKGTQAMELHFQNLSLHRIAQNENLAAVATKSIKQVRSGLPDIARLLQFDPCYRDVQVVFGITILYRGAELLGFHVEDLPPGFKRAVLGWYMRLMLMIYHPLGLRRLRHDQRLKPKLVWASREDIIARYLTE</sequence>
<dbReference type="Pfam" id="PF01522">
    <property type="entry name" value="Polysacc_deac_1"/>
    <property type="match status" value="1"/>
</dbReference>
<dbReference type="SUPFAM" id="SSF88713">
    <property type="entry name" value="Glycoside hydrolase/deacetylase"/>
    <property type="match status" value="1"/>
</dbReference>
<dbReference type="EMBL" id="BOQE01000001">
    <property type="protein sequence ID" value="GIM45301.1"/>
    <property type="molecule type" value="Genomic_DNA"/>
</dbReference>
<accession>A0AAV4LC22</accession>
<evidence type="ECO:0000313" key="3">
    <source>
        <dbReference type="Proteomes" id="UP001057291"/>
    </source>
</evidence>
<proteinExistence type="predicted"/>
<evidence type="ECO:0000259" key="1">
    <source>
        <dbReference type="PROSITE" id="PS51677"/>
    </source>
</evidence>
<comment type="caution">
    <text evidence="2">The sequence shown here is derived from an EMBL/GenBank/DDBJ whole genome shotgun (WGS) entry which is preliminary data.</text>
</comment>
<dbReference type="InterPro" id="IPR050248">
    <property type="entry name" value="Polysacc_deacetylase_ArnD"/>
</dbReference>
<dbReference type="PANTHER" id="PTHR10587">
    <property type="entry name" value="GLYCOSYL TRANSFERASE-RELATED"/>
    <property type="match status" value="1"/>
</dbReference>
<dbReference type="PANTHER" id="PTHR10587:SF137">
    <property type="entry name" value="4-DEOXY-4-FORMAMIDO-L-ARABINOSE-PHOSPHOUNDECAPRENOL DEFORMYLASE ARND-RELATED"/>
    <property type="match status" value="1"/>
</dbReference>
<reference evidence="2" key="1">
    <citation type="journal article" date="2023" name="Int. J. Syst. Evol. Microbiol.">
        <title>Collibacillus ludicampi gen. nov., sp. nov., a new soil bacterium of the family Alicyclobacillaceae.</title>
        <authorList>
            <person name="Jojima T."/>
            <person name="Ioku Y."/>
            <person name="Fukuta Y."/>
            <person name="Shirasaka N."/>
            <person name="Matsumura Y."/>
            <person name="Mori M."/>
        </authorList>
    </citation>
    <scope>NUCLEOTIDE SEQUENCE</scope>
    <source>
        <strain evidence="2">TP075</strain>
    </source>
</reference>
<evidence type="ECO:0000313" key="2">
    <source>
        <dbReference type="EMBL" id="GIM45301.1"/>
    </source>
</evidence>
<name>A0AAV4LC22_9BACL</name>